<dbReference type="Proteomes" id="UP001140066">
    <property type="component" value="Unassembled WGS sequence"/>
</dbReference>
<sequence>MSKAIEETLRKLERAHFSEPAAATAPSTSPPASSSTSTSTASGVASPAQGNDTPAVAAAAAKEPSDSAGAQQISDPAGTDSDAAAKVRSRRTVQSMYGAPPGYNASMGVGGARDALGNGRVASGRQRNSIMVP</sequence>
<evidence type="ECO:0000313" key="1">
    <source>
        <dbReference type="EMBL" id="KAJ2764888.1"/>
    </source>
</evidence>
<accession>A0ACC1JQ81</accession>
<reference evidence="1" key="1">
    <citation type="submission" date="2022-07" db="EMBL/GenBank/DDBJ databases">
        <title>Phylogenomic reconstructions and comparative analyses of Kickxellomycotina fungi.</title>
        <authorList>
            <person name="Reynolds N.K."/>
            <person name="Stajich J.E."/>
            <person name="Barry K."/>
            <person name="Grigoriev I.V."/>
            <person name="Crous P."/>
            <person name="Smith M.E."/>
        </authorList>
    </citation>
    <scope>NUCLEOTIDE SEQUENCE</scope>
    <source>
        <strain evidence="1">BCRC 34191</strain>
    </source>
</reference>
<gene>
    <name evidence="1" type="ORF">GGI18_006332</name>
</gene>
<proteinExistence type="predicted"/>
<name>A0ACC1JQ81_9FUNG</name>
<organism evidence="1 2">
    <name type="scientific">Coemansia linderi</name>
    <dbReference type="NCBI Taxonomy" id="2663919"/>
    <lineage>
        <taxon>Eukaryota</taxon>
        <taxon>Fungi</taxon>
        <taxon>Fungi incertae sedis</taxon>
        <taxon>Zoopagomycota</taxon>
        <taxon>Kickxellomycotina</taxon>
        <taxon>Kickxellomycetes</taxon>
        <taxon>Kickxellales</taxon>
        <taxon>Kickxellaceae</taxon>
        <taxon>Coemansia</taxon>
    </lineage>
</organism>
<keyword evidence="2" id="KW-1185">Reference proteome</keyword>
<evidence type="ECO:0000313" key="2">
    <source>
        <dbReference type="Proteomes" id="UP001140066"/>
    </source>
</evidence>
<feature type="non-terminal residue" evidence="1">
    <location>
        <position position="133"/>
    </location>
</feature>
<comment type="caution">
    <text evidence="1">The sequence shown here is derived from an EMBL/GenBank/DDBJ whole genome shotgun (WGS) entry which is preliminary data.</text>
</comment>
<protein>
    <submittedName>
        <fullName evidence="1">Uncharacterized protein</fullName>
    </submittedName>
</protein>
<dbReference type="EMBL" id="JANBUK010004141">
    <property type="protein sequence ID" value="KAJ2764888.1"/>
    <property type="molecule type" value="Genomic_DNA"/>
</dbReference>